<gene>
    <name evidence="1" type="ORF">GCM10009066_15400</name>
</gene>
<organism evidence="1 2">
    <name type="scientific">Halarchaeum salinum</name>
    <dbReference type="NCBI Taxonomy" id="489912"/>
    <lineage>
        <taxon>Archaea</taxon>
        <taxon>Methanobacteriati</taxon>
        <taxon>Methanobacteriota</taxon>
        <taxon>Stenosarchaea group</taxon>
        <taxon>Halobacteria</taxon>
        <taxon>Halobacteriales</taxon>
        <taxon>Halobacteriaceae</taxon>
    </lineage>
</organism>
<keyword evidence="2" id="KW-1185">Reference proteome</keyword>
<dbReference type="EMBL" id="BAAABL010000044">
    <property type="protein sequence ID" value="GAA0302251.1"/>
    <property type="molecule type" value="Genomic_DNA"/>
</dbReference>
<evidence type="ECO:0008006" key="3">
    <source>
        <dbReference type="Google" id="ProtNLM"/>
    </source>
</evidence>
<protein>
    <recommendedName>
        <fullName evidence="3">DUF1795 domain-containing protein</fullName>
    </recommendedName>
</protein>
<proteinExistence type="predicted"/>
<dbReference type="Proteomes" id="UP001500837">
    <property type="component" value="Unassembled WGS sequence"/>
</dbReference>
<sequence>MRDRLFAVAGVLLLVSFAGCSMLTGGPVTFGANKATVSEQALSQTNYEEQSVNQSVITRNVSAAGQSKTVKVTNWIAQYDRSVDLGPLGSQRAAVFSVVASPQVNVLGKSFNPIGDYPRERIVMMLQSRYESIDNVQPVGNYSATVLGHNTTVGKFSAEAKLVGGQSADVYVHVTRVQDGDDYVLAVAVYPQHLDDTESEHVRTLLGGVQHDTSSE</sequence>
<dbReference type="RefSeq" id="WP_211311911.1">
    <property type="nucleotide sequence ID" value="NZ_BAAABL010000044.1"/>
</dbReference>
<dbReference type="InterPro" id="IPR045396">
    <property type="entry name" value="DUF6517"/>
</dbReference>
<name>A0AAV3S895_9EURY</name>
<evidence type="ECO:0000313" key="2">
    <source>
        <dbReference type="Proteomes" id="UP001500837"/>
    </source>
</evidence>
<dbReference type="AlphaFoldDB" id="A0AAV3S895"/>
<accession>A0AAV3S895</accession>
<comment type="caution">
    <text evidence="1">The sequence shown here is derived from an EMBL/GenBank/DDBJ whole genome shotgun (WGS) entry which is preliminary data.</text>
</comment>
<dbReference type="PROSITE" id="PS51257">
    <property type="entry name" value="PROKAR_LIPOPROTEIN"/>
    <property type="match status" value="1"/>
</dbReference>
<dbReference type="Pfam" id="PF20127">
    <property type="entry name" value="DUF6517"/>
    <property type="match status" value="1"/>
</dbReference>
<evidence type="ECO:0000313" key="1">
    <source>
        <dbReference type="EMBL" id="GAA0302251.1"/>
    </source>
</evidence>
<reference evidence="1 2" key="1">
    <citation type="journal article" date="2019" name="Int. J. Syst. Evol. Microbiol.">
        <title>The Global Catalogue of Microorganisms (GCM) 10K type strain sequencing project: providing services to taxonomists for standard genome sequencing and annotation.</title>
        <authorList>
            <consortium name="The Broad Institute Genomics Platform"/>
            <consortium name="The Broad Institute Genome Sequencing Center for Infectious Disease"/>
            <person name="Wu L."/>
            <person name="Ma J."/>
        </authorList>
    </citation>
    <scope>NUCLEOTIDE SEQUENCE [LARGE SCALE GENOMIC DNA]</scope>
    <source>
        <strain evidence="1 2">JCM 16330</strain>
    </source>
</reference>